<evidence type="ECO:0000256" key="1">
    <source>
        <dbReference type="ARBA" id="ARBA00005964"/>
    </source>
</evidence>
<sequence>MVSFAHPIIGQIAGREVDACTQFLGVKYAALRNRFAHAELVRYDGSGIDATRFGPQVVSPEQGVDMEFGLIQQFLPKPDFPGISDVNGLNLNITIPGRANTIVTQRNLLPVLVFIHGGGFGIGGNWWPQYDFARLVKLSSDLGKPMIGVNINYRLGVPGFLTSPELRAAGYKANNSLRDQRVALRWIQDNIFGFGGDPDNVTVLGESAGAVSTGYLLLSDEKLAKRLVCLGGCPPLLGSVLPLEVADHAAQSAVAALGLKYASPSELVDRLLDVPVQDLFAKMSPAIPLLPTVDGDVISKQFSYHSFAEETTQMPGRQWIESILMVYSELDASIMGSMNLSHRSEGIAAKFRESAAKSLDDFPEALASLLDHYSLSLAATDRIEDNAALLRILALINDVTFFLPAINMATKYPKDSFVMAFNEPNPWDGPFKGHATHILDVAFLFQNFNGRLSQIQRDTAVAFGTDIIGYVSGENPGKAFGRGDKGAIGIYANGKRQDAADGQELNARRAFLHDLAHGEKGPGLDKVVRVVSEFLVG</sequence>
<reference evidence="5" key="1">
    <citation type="journal article" date="2023" name="Mol. Phylogenet. Evol.">
        <title>Genome-scale phylogeny and comparative genomics of the fungal order Sordariales.</title>
        <authorList>
            <person name="Hensen N."/>
            <person name="Bonometti L."/>
            <person name="Westerberg I."/>
            <person name="Brannstrom I.O."/>
            <person name="Guillou S."/>
            <person name="Cros-Aarteil S."/>
            <person name="Calhoun S."/>
            <person name="Haridas S."/>
            <person name="Kuo A."/>
            <person name="Mondo S."/>
            <person name="Pangilinan J."/>
            <person name="Riley R."/>
            <person name="LaButti K."/>
            <person name="Andreopoulos B."/>
            <person name="Lipzen A."/>
            <person name="Chen C."/>
            <person name="Yan M."/>
            <person name="Daum C."/>
            <person name="Ng V."/>
            <person name="Clum A."/>
            <person name="Steindorff A."/>
            <person name="Ohm R.A."/>
            <person name="Martin F."/>
            <person name="Silar P."/>
            <person name="Natvig D.O."/>
            <person name="Lalanne C."/>
            <person name="Gautier V."/>
            <person name="Ament-Velasquez S.L."/>
            <person name="Kruys A."/>
            <person name="Hutchinson M.I."/>
            <person name="Powell A.J."/>
            <person name="Barry K."/>
            <person name="Miller A.N."/>
            <person name="Grigoriev I.V."/>
            <person name="Debuchy R."/>
            <person name="Gladieux P."/>
            <person name="Hiltunen Thoren M."/>
            <person name="Johannesson H."/>
        </authorList>
    </citation>
    <scope>NUCLEOTIDE SEQUENCE</scope>
    <source>
        <strain evidence="5">CBS 232.78</strain>
    </source>
</reference>
<evidence type="ECO:0000256" key="2">
    <source>
        <dbReference type="ARBA" id="ARBA00022801"/>
    </source>
</evidence>
<evidence type="ECO:0000259" key="4">
    <source>
        <dbReference type="Pfam" id="PF00135"/>
    </source>
</evidence>
<comment type="similarity">
    <text evidence="1 3">Belongs to the type-B carboxylesterase/lipase family.</text>
</comment>
<proteinExistence type="inferred from homology"/>
<dbReference type="Proteomes" id="UP001285441">
    <property type="component" value="Unassembled WGS sequence"/>
</dbReference>
<dbReference type="InterPro" id="IPR050309">
    <property type="entry name" value="Type-B_Carboxylest/Lipase"/>
</dbReference>
<dbReference type="GO" id="GO:0016787">
    <property type="term" value="F:hydrolase activity"/>
    <property type="evidence" value="ECO:0007669"/>
    <property type="project" value="UniProtKB-KW"/>
</dbReference>
<dbReference type="InterPro" id="IPR002018">
    <property type="entry name" value="CarbesteraseB"/>
</dbReference>
<dbReference type="PROSITE" id="PS00122">
    <property type="entry name" value="CARBOXYLESTERASE_B_1"/>
    <property type="match status" value="1"/>
</dbReference>
<dbReference type="AlphaFoldDB" id="A0AAE0NGI3"/>
<name>A0AAE0NGI3_9PEZI</name>
<keyword evidence="6" id="KW-1185">Reference proteome</keyword>
<dbReference type="InterPro" id="IPR019826">
    <property type="entry name" value="Carboxylesterase_B_AS"/>
</dbReference>
<feature type="domain" description="Carboxylesterase type B" evidence="4">
    <location>
        <begin position="10"/>
        <end position="452"/>
    </location>
</feature>
<reference evidence="5" key="2">
    <citation type="submission" date="2023-06" db="EMBL/GenBank/DDBJ databases">
        <authorList>
            <consortium name="Lawrence Berkeley National Laboratory"/>
            <person name="Haridas S."/>
            <person name="Hensen N."/>
            <person name="Bonometti L."/>
            <person name="Westerberg I."/>
            <person name="Brannstrom I.O."/>
            <person name="Guillou S."/>
            <person name="Cros-Aarteil S."/>
            <person name="Calhoun S."/>
            <person name="Kuo A."/>
            <person name="Mondo S."/>
            <person name="Pangilinan J."/>
            <person name="Riley R."/>
            <person name="LaButti K."/>
            <person name="Andreopoulos B."/>
            <person name="Lipzen A."/>
            <person name="Chen C."/>
            <person name="Yanf M."/>
            <person name="Daum C."/>
            <person name="Ng V."/>
            <person name="Clum A."/>
            <person name="Steindorff A."/>
            <person name="Ohm R."/>
            <person name="Martin F."/>
            <person name="Silar P."/>
            <person name="Natvig D."/>
            <person name="Lalanne C."/>
            <person name="Gautier V."/>
            <person name="Ament-velasquez S.L."/>
            <person name="Kruys A."/>
            <person name="Hutchinson M.I."/>
            <person name="Powell A.J."/>
            <person name="Barry K."/>
            <person name="Miller A.N."/>
            <person name="Grigoriev I.V."/>
            <person name="Debuchy R."/>
            <person name="Gladieux P."/>
            <person name="Thoren M.H."/>
            <person name="Johannesson H."/>
        </authorList>
    </citation>
    <scope>NUCLEOTIDE SEQUENCE</scope>
    <source>
        <strain evidence="5">CBS 232.78</strain>
    </source>
</reference>
<dbReference type="Pfam" id="PF00135">
    <property type="entry name" value="COesterase"/>
    <property type="match status" value="1"/>
</dbReference>
<evidence type="ECO:0000313" key="5">
    <source>
        <dbReference type="EMBL" id="KAK3381026.1"/>
    </source>
</evidence>
<dbReference type="PANTHER" id="PTHR11559">
    <property type="entry name" value="CARBOXYLESTERASE"/>
    <property type="match status" value="1"/>
</dbReference>
<organism evidence="5 6">
    <name type="scientific">Podospora didyma</name>
    <dbReference type="NCBI Taxonomy" id="330526"/>
    <lineage>
        <taxon>Eukaryota</taxon>
        <taxon>Fungi</taxon>
        <taxon>Dikarya</taxon>
        <taxon>Ascomycota</taxon>
        <taxon>Pezizomycotina</taxon>
        <taxon>Sordariomycetes</taxon>
        <taxon>Sordariomycetidae</taxon>
        <taxon>Sordariales</taxon>
        <taxon>Podosporaceae</taxon>
        <taxon>Podospora</taxon>
    </lineage>
</organism>
<evidence type="ECO:0000313" key="6">
    <source>
        <dbReference type="Proteomes" id="UP001285441"/>
    </source>
</evidence>
<accession>A0AAE0NGI3</accession>
<protein>
    <recommendedName>
        <fullName evidence="3">Carboxylic ester hydrolase</fullName>
        <ecNumber evidence="3">3.1.1.-</ecNumber>
    </recommendedName>
</protein>
<gene>
    <name evidence="5" type="ORF">B0H63DRAFT_396865</name>
</gene>
<dbReference type="EMBL" id="JAULSW010000005">
    <property type="protein sequence ID" value="KAK3381026.1"/>
    <property type="molecule type" value="Genomic_DNA"/>
</dbReference>
<evidence type="ECO:0000256" key="3">
    <source>
        <dbReference type="RuleBase" id="RU361235"/>
    </source>
</evidence>
<keyword evidence="2 3" id="KW-0378">Hydrolase</keyword>
<dbReference type="Gene3D" id="3.40.50.1820">
    <property type="entry name" value="alpha/beta hydrolase"/>
    <property type="match status" value="1"/>
</dbReference>
<dbReference type="EC" id="3.1.1.-" evidence="3"/>
<comment type="caution">
    <text evidence="5">The sequence shown here is derived from an EMBL/GenBank/DDBJ whole genome shotgun (WGS) entry which is preliminary data.</text>
</comment>
<dbReference type="SUPFAM" id="SSF53474">
    <property type="entry name" value="alpha/beta-Hydrolases"/>
    <property type="match status" value="1"/>
</dbReference>
<dbReference type="InterPro" id="IPR029058">
    <property type="entry name" value="AB_hydrolase_fold"/>
</dbReference>